<evidence type="ECO:0000313" key="3">
    <source>
        <dbReference type="Proteomes" id="UP000287447"/>
    </source>
</evidence>
<dbReference type="SUPFAM" id="SSF51101">
    <property type="entry name" value="Mannose-binding lectins"/>
    <property type="match status" value="1"/>
</dbReference>
<evidence type="ECO:0000313" key="2">
    <source>
        <dbReference type="EMBL" id="RVU33973.1"/>
    </source>
</evidence>
<dbReference type="OrthoDB" id="6091628at2"/>
<sequence length="1475" mass="158892">MTMLGIPIAVDGLRLEREKPVVGPRVSFERLPWTDGKRDHNASTPPLAEVVAAEPFSDHTHWLAPGVHLHWALPDGLARGATVQRPGAGISVDGLWVPAAPNRWLVLRMAQATGKSTGKSKAKAKPKTVDKAWLVESDYVHPDPNAAGDAIAYPLPHAQETGRPYIRLGRQFELSGKDWSKQDADIFDHGQHLTNIAPALTALGYGDPVFAAHYPSCRSVFGCHDPDPGTEERVYHVFGWFGTEAEDPLGQLLRSVAGDTKRLRAALEAAKDRHGRDDPNKPVTLEDARTALVTLLRFKPGAANHDGRAEHELPLTEKEARAALATLVGERFGWRIDDDTADALPQSLLCMGSVRVAPGDGVPETPPELTLDRISVGESPLEAFTTHVMRGIPDDIVSHEEVMRTLSGRDHSDEVRDLAGKIDEARHLERFTARKGHAEWAIRPAETGSNPETAGLKLPAALADLLNRLNAAQGAYDRAADREDSLRQALFNGWSHYLRTLIPEDPRAPVNADVDGMRAWIARNCLEPLEQQMAEKGDLIIARDAVGRVLVETASGLAAADPFRIGPVAGIAKGTVLREVPDPRAPIRGLIVSSGLIIDDVIPLGASGTARAPRSGNPHEVRFKDGEVLRALSGTLVDYGGHRVLATLYVETSFGRCLGPFSWHGDGGSPFRLEVPPGMQAVGLENHNVNFQNGLAILLTPAGEQPALAARHATLARAVADATAELQAALDDANAEGMALTLRQTPGARFYAPQDPVLSLEGKALMPSDRHGQDGAAEPGGLLRCRRIDTGSWNRDKKAVPKALEKLIADETIMGEARVSNPDDWHPIEFEWQAEIESLADGTNGETGAYDPAFVLNSQSLRGDAVDFTPAGNAESLLRSYRYIAGRAVLNMSEGSRLTRQMVDLTQTGTKQWAIPLATTNLQITPIIARLGGFNELLTMQEGQPQLPVTDPLALPAGQEFAARIRTALGGFHPASPVPDASFHPIRSGEMVLQVIRVIDSFGRTRQGRPGQVHTTPAMAPLSGGSDRMRLPLRISPPARLRFRWLSAAHDDAESGLHPAATPVRGWLLADFLDGAIDIYDTSGRFLGAVGRDATWQPAPGDDNAPATLREIPDPGLRDVVNWLLSEGDATRVAAFLATLEAGLDQIDPADATQHAARALLVSRPVAVVRARLAMETLHGLPEELSREAFRARLADRPRPTHGVENVDFPVRLGEHRHLSDGLCGYWLAPEPGAPLGTLYTAPDLAAGIAHTGIMTPKGDDPATHPLRLKLDGDTHDLTMLVDPHGDVHATTGVLPVKAISLPPEFYREQLAGLRITFPAGPLLMPDGTVEVPLPAEPGYSWSWLEREPGGWHTVPHHPVIARTDILGAFGPAGSKVWEILLATGQVRPLNAATVITDPAAVTVGRLHPPDPEAAADRYDAINLTPAIVERALHTLKSAIADTVETARLDHQTVARRGWLQLETDRAATSGGEDA</sequence>
<evidence type="ECO:0000256" key="1">
    <source>
        <dbReference type="SAM" id="MobiDB-lite"/>
    </source>
</evidence>
<organism evidence="2 3">
    <name type="scientific">Hwanghaeella grinnelliae</name>
    <dbReference type="NCBI Taxonomy" id="2500179"/>
    <lineage>
        <taxon>Bacteria</taxon>
        <taxon>Pseudomonadati</taxon>
        <taxon>Pseudomonadota</taxon>
        <taxon>Alphaproteobacteria</taxon>
        <taxon>Rhodospirillales</taxon>
        <taxon>Rhodospirillaceae</taxon>
        <taxon>Hwanghaeella</taxon>
    </lineage>
</organism>
<feature type="region of interest" description="Disordered" evidence="1">
    <location>
        <begin position="1006"/>
        <end position="1031"/>
    </location>
</feature>
<dbReference type="InterPro" id="IPR036404">
    <property type="entry name" value="Jacalin-like_lectin_dom_sf"/>
</dbReference>
<dbReference type="RefSeq" id="WP_127768003.1">
    <property type="nucleotide sequence ID" value="NZ_SADE01000004.1"/>
</dbReference>
<gene>
    <name evidence="2" type="ORF">EOI86_22880</name>
</gene>
<dbReference type="Proteomes" id="UP000287447">
    <property type="component" value="Unassembled WGS sequence"/>
</dbReference>
<dbReference type="EMBL" id="SADE01000004">
    <property type="protein sequence ID" value="RVU33973.1"/>
    <property type="molecule type" value="Genomic_DNA"/>
</dbReference>
<accession>A0A437QHB8</accession>
<reference evidence="3" key="1">
    <citation type="submission" date="2019-01" db="EMBL/GenBank/DDBJ databases">
        <title>Gri0909 isolated from a small marine red alga.</title>
        <authorList>
            <person name="Kim J."/>
            <person name="Jeong S.E."/>
            <person name="Jeon C.O."/>
        </authorList>
    </citation>
    <scope>NUCLEOTIDE SEQUENCE [LARGE SCALE GENOMIC DNA]</scope>
    <source>
        <strain evidence="3">Gri0909</strain>
    </source>
</reference>
<keyword evidence="3" id="KW-1185">Reference proteome</keyword>
<proteinExistence type="predicted"/>
<name>A0A437QHB8_9PROT</name>
<protein>
    <submittedName>
        <fullName evidence="2">Uncharacterized protein</fullName>
    </submittedName>
</protein>
<comment type="caution">
    <text evidence="2">The sequence shown here is derived from an EMBL/GenBank/DDBJ whole genome shotgun (WGS) entry which is preliminary data.</text>
</comment>
<dbReference type="Gene3D" id="2.100.10.30">
    <property type="entry name" value="Jacalin-like lectin domain"/>
    <property type="match status" value="1"/>
</dbReference>